<dbReference type="InterPro" id="IPR014001">
    <property type="entry name" value="Helicase_ATP-bd"/>
</dbReference>
<dbReference type="GO" id="GO:0005737">
    <property type="term" value="C:cytoplasm"/>
    <property type="evidence" value="ECO:0007669"/>
    <property type="project" value="TreeGrafter"/>
</dbReference>
<dbReference type="Gene3D" id="3.40.50.10810">
    <property type="entry name" value="Tandem AAA-ATPase domain"/>
    <property type="match status" value="1"/>
</dbReference>
<dbReference type="Proteomes" id="UP001140562">
    <property type="component" value="Unassembled WGS sequence"/>
</dbReference>
<dbReference type="InterPro" id="IPR038718">
    <property type="entry name" value="SNF2-like_sf"/>
</dbReference>
<evidence type="ECO:0000313" key="7">
    <source>
        <dbReference type="EMBL" id="KAJ4336646.1"/>
    </source>
</evidence>
<sequence length="1127" mass="126804">MMGDAISFQPSPNMMEDAMDLDMGDDSLYGANSPSSSLAVQQWIDESHDIAEAFDQAAAYDLLPNTTLTPNELTQLSPAQQAAQQNQTPPATPRFDPAALLNPKSAAKRPASTAGGSESSGAEPTSAGQVSLVERLHNVSERAASPAKRVKTTEEQQRKKPSNGASFGGGSALDLAQNGGAPLPPPAQVDLTMSDDDDEVEVVQDNMSQMICIGKLEQTYISMHTVPFPDPKKYVGNNGALGRIKVGFRRAGQRADVVIIVTDAVGKEFGRVDGKTAQALVPIMDSAKTNGLKWTAWTDPRKRHSQEPTTPGTQHHSLISMTLQLYCPRRTAHGIGKFLKSRNARLTRPMWELEKFDYFNPQTQETMTRSQMAHPNLDINTGMRAGHASAMPMVNYAIRTADEIRNDVQNVFDSVIGTSEEVPTREPSSHIKTELYPHQKQALYFMWNREQEHTGEAAEKSDPLWKPRYRDNGRKKFVHVITGEEVEEKPRPCRGGILADEMGLGKTLSVLSLVSDDTSIKDSWEFALKKPPRIHDQKDTAVIQPIMNSRATLLVCPLSTMTNWKEQIKDHFPAGSALKWTRYHGSERFDMEAKDLADHDIVVTTYHIIAKDMNDKRRALPWINWFRIVLDEAHTIRNQTQQSRATIGIPGQRRWAVTGTPVQNRLEDLGSLFSFIKLRPFDTTYGFNAYIIGPFKAADPEVVPKLQLLVSAVTIRRTKDIIKNEVPKRTDTIVRLKFSKAEQQLHDWFEKDTQRKVNAVTSGEKMGGHSYARILTAILNLRLICAHGRDLLSEEALKTTDGMSEDQPMEINDEEEEASSLSGQQAYDMLDMLGQTSADTCAYCQKSVMEDVDTDDEDEDGEPPNLVGYMTSCYHVVCPKHRKKLIADFEKNGVSEDGKVTCHFCEDKVRPALFELLRDDYQNFCDKREKMRRDPKLSKKINSYAGPHTKTQALLNDLQEFRQWSSEHPEERPIKSVVFSSWTTHLDLVEIALKNHSHTYVRLDGRMTREARDKSMKTFRSDPSIRVMLVSIGAGGLGLNLTTANKVFMMEPQFNPAAEAQAVDRVHRLGQDREVTIKRYIMDKSFEEKMLSLQDKKKALADLTMTRKRNKSEDSKRRLEELRSLFR</sequence>
<feature type="region of interest" description="Disordered" evidence="4">
    <location>
        <begin position="1107"/>
        <end position="1127"/>
    </location>
</feature>
<feature type="domain" description="Helicase C-terminal" evidence="6">
    <location>
        <begin position="960"/>
        <end position="1111"/>
    </location>
</feature>
<dbReference type="PANTHER" id="PTHR45626:SF16">
    <property type="entry name" value="ATP-DEPENDENT HELICASE ULS1"/>
    <property type="match status" value="1"/>
</dbReference>
<evidence type="ECO:0000256" key="2">
    <source>
        <dbReference type="ARBA" id="ARBA00022801"/>
    </source>
</evidence>
<organism evidence="7 8">
    <name type="scientific">Didymella glomerata</name>
    <dbReference type="NCBI Taxonomy" id="749621"/>
    <lineage>
        <taxon>Eukaryota</taxon>
        <taxon>Fungi</taxon>
        <taxon>Dikarya</taxon>
        <taxon>Ascomycota</taxon>
        <taxon>Pezizomycotina</taxon>
        <taxon>Dothideomycetes</taxon>
        <taxon>Pleosporomycetidae</taxon>
        <taxon>Pleosporales</taxon>
        <taxon>Pleosporineae</taxon>
        <taxon>Didymellaceae</taxon>
        <taxon>Didymella</taxon>
    </lineage>
</organism>
<protein>
    <submittedName>
        <fullName evidence="7">Uncharacterized protein</fullName>
    </submittedName>
</protein>
<evidence type="ECO:0000256" key="1">
    <source>
        <dbReference type="ARBA" id="ARBA00022741"/>
    </source>
</evidence>
<evidence type="ECO:0000256" key="3">
    <source>
        <dbReference type="ARBA" id="ARBA00022840"/>
    </source>
</evidence>
<accession>A0A9W9BZP6</accession>
<dbReference type="InterPro" id="IPR000330">
    <property type="entry name" value="SNF2_N"/>
</dbReference>
<dbReference type="SMART" id="SM00490">
    <property type="entry name" value="HELICc"/>
    <property type="match status" value="1"/>
</dbReference>
<dbReference type="GO" id="GO:0005524">
    <property type="term" value="F:ATP binding"/>
    <property type="evidence" value="ECO:0007669"/>
    <property type="project" value="UniProtKB-KW"/>
</dbReference>
<keyword evidence="2" id="KW-0378">Hydrolase</keyword>
<feature type="region of interest" description="Disordered" evidence="4">
    <location>
        <begin position="1"/>
        <end position="34"/>
    </location>
</feature>
<evidence type="ECO:0000259" key="6">
    <source>
        <dbReference type="PROSITE" id="PS51194"/>
    </source>
</evidence>
<dbReference type="InterPro" id="IPR001650">
    <property type="entry name" value="Helicase_C-like"/>
</dbReference>
<dbReference type="CDD" id="cd18008">
    <property type="entry name" value="DEXDc_SHPRH-like"/>
    <property type="match status" value="1"/>
</dbReference>
<feature type="domain" description="Helicase ATP-binding" evidence="5">
    <location>
        <begin position="487"/>
        <end position="679"/>
    </location>
</feature>
<dbReference type="GO" id="GO:0000724">
    <property type="term" value="P:double-strand break repair via homologous recombination"/>
    <property type="evidence" value="ECO:0007669"/>
    <property type="project" value="TreeGrafter"/>
</dbReference>
<dbReference type="CDD" id="cd18793">
    <property type="entry name" value="SF2_C_SNF"/>
    <property type="match status" value="1"/>
</dbReference>
<keyword evidence="8" id="KW-1185">Reference proteome</keyword>
<dbReference type="InterPro" id="IPR050628">
    <property type="entry name" value="SNF2_RAD54_helicase_TF"/>
</dbReference>
<evidence type="ECO:0000256" key="4">
    <source>
        <dbReference type="SAM" id="MobiDB-lite"/>
    </source>
</evidence>
<feature type="compositionally biased region" description="Basic and acidic residues" evidence="4">
    <location>
        <begin position="1111"/>
        <end position="1127"/>
    </location>
</feature>
<dbReference type="GO" id="GO:0005634">
    <property type="term" value="C:nucleus"/>
    <property type="evidence" value="ECO:0007669"/>
    <property type="project" value="TreeGrafter"/>
</dbReference>
<dbReference type="Pfam" id="PF00176">
    <property type="entry name" value="SNF2-rel_dom"/>
    <property type="match status" value="1"/>
</dbReference>
<dbReference type="SUPFAM" id="SSF52540">
    <property type="entry name" value="P-loop containing nucleoside triphosphate hydrolases"/>
    <property type="match status" value="2"/>
</dbReference>
<dbReference type="OrthoDB" id="448448at2759"/>
<evidence type="ECO:0000259" key="5">
    <source>
        <dbReference type="PROSITE" id="PS51192"/>
    </source>
</evidence>
<dbReference type="PROSITE" id="PS51192">
    <property type="entry name" value="HELICASE_ATP_BIND_1"/>
    <property type="match status" value="1"/>
</dbReference>
<gene>
    <name evidence="7" type="ORF">N0V87_005208</name>
</gene>
<feature type="compositionally biased region" description="Low complexity" evidence="4">
    <location>
        <begin position="110"/>
        <end position="128"/>
    </location>
</feature>
<feature type="compositionally biased region" description="Low complexity" evidence="4">
    <location>
        <begin position="78"/>
        <end position="89"/>
    </location>
</feature>
<dbReference type="Pfam" id="PF00271">
    <property type="entry name" value="Helicase_C"/>
    <property type="match status" value="1"/>
</dbReference>
<feature type="region of interest" description="Disordered" evidence="4">
    <location>
        <begin position="78"/>
        <end position="188"/>
    </location>
</feature>
<keyword evidence="3" id="KW-0067">ATP-binding</keyword>
<evidence type="ECO:0000313" key="8">
    <source>
        <dbReference type="Proteomes" id="UP001140562"/>
    </source>
</evidence>
<proteinExistence type="predicted"/>
<dbReference type="SMART" id="SM00487">
    <property type="entry name" value="DEXDc"/>
    <property type="match status" value="1"/>
</dbReference>
<reference evidence="7" key="1">
    <citation type="submission" date="2022-10" db="EMBL/GenBank/DDBJ databases">
        <title>Tapping the CABI collections for fungal endophytes: first genome assemblies for Collariella, Neodidymelliopsis, Ascochyta clinopodiicola, Didymella pomorum, Didymosphaeria variabile, Neocosmospora piperis and Neocucurbitaria cava.</title>
        <authorList>
            <person name="Hill R."/>
        </authorList>
    </citation>
    <scope>NUCLEOTIDE SEQUENCE</scope>
    <source>
        <strain evidence="7">IMI 360193</strain>
    </source>
</reference>
<dbReference type="InterPro" id="IPR027417">
    <property type="entry name" value="P-loop_NTPase"/>
</dbReference>
<dbReference type="GO" id="GO:0008094">
    <property type="term" value="F:ATP-dependent activity, acting on DNA"/>
    <property type="evidence" value="ECO:0007669"/>
    <property type="project" value="TreeGrafter"/>
</dbReference>
<dbReference type="InterPro" id="IPR049730">
    <property type="entry name" value="SNF2/RAD54-like_C"/>
</dbReference>
<dbReference type="GO" id="GO:0016787">
    <property type="term" value="F:hydrolase activity"/>
    <property type="evidence" value="ECO:0007669"/>
    <property type="project" value="UniProtKB-KW"/>
</dbReference>
<name>A0A9W9BZP6_9PLEO</name>
<keyword evidence="1" id="KW-0547">Nucleotide-binding</keyword>
<dbReference type="PANTHER" id="PTHR45626">
    <property type="entry name" value="TRANSCRIPTION TERMINATION FACTOR 2-RELATED"/>
    <property type="match status" value="1"/>
</dbReference>
<dbReference type="PROSITE" id="PS51194">
    <property type="entry name" value="HELICASE_CTER"/>
    <property type="match status" value="1"/>
</dbReference>
<dbReference type="AlphaFoldDB" id="A0A9W9BZP6"/>
<comment type="caution">
    <text evidence="7">The sequence shown here is derived from an EMBL/GenBank/DDBJ whole genome shotgun (WGS) entry which is preliminary data.</text>
</comment>
<dbReference type="EMBL" id="JAPEUV010000046">
    <property type="protein sequence ID" value="KAJ4336646.1"/>
    <property type="molecule type" value="Genomic_DNA"/>
</dbReference>
<dbReference type="Gene3D" id="3.40.50.300">
    <property type="entry name" value="P-loop containing nucleotide triphosphate hydrolases"/>
    <property type="match status" value="1"/>
</dbReference>